<sequence>SSNDISSDIVPPKKWRPVVTYTQPILATRDQPIRVEQVTEQAPQRVIIVQGKLAPPIVDVPKAPSAISASIAQALGMTIVAPQRTSTAPVSNPVMPPPLRTSAHRMKPLSTSSDAQVRSNNTYGFSSSQQALEMFYLALCEPAFPHPNEPPLTPYPANYCYEAYLRMTSGQ</sequence>
<evidence type="ECO:0000313" key="2">
    <source>
        <dbReference type="Proteomes" id="UP000053660"/>
    </source>
</evidence>
<dbReference type="OrthoDB" id="1919336at2759"/>
<evidence type="ECO:0000313" key="1">
    <source>
        <dbReference type="EMBL" id="KHJ84215.1"/>
    </source>
</evidence>
<dbReference type="EMBL" id="KN569561">
    <property type="protein sequence ID" value="KHJ84215.1"/>
    <property type="molecule type" value="Genomic_DNA"/>
</dbReference>
<reference evidence="1 2" key="1">
    <citation type="submission" date="2014-03" db="EMBL/GenBank/DDBJ databases">
        <title>Draft genome of the hookworm Oesophagostomum dentatum.</title>
        <authorList>
            <person name="Mitreva M."/>
        </authorList>
    </citation>
    <scope>NUCLEOTIDE SEQUENCE [LARGE SCALE GENOMIC DNA]</scope>
    <source>
        <strain evidence="1 2">OD-Hann</strain>
    </source>
</reference>
<keyword evidence="2" id="KW-1185">Reference proteome</keyword>
<proteinExistence type="predicted"/>
<name>A0A0B1SM05_OESDE</name>
<feature type="non-terminal residue" evidence="1">
    <location>
        <position position="1"/>
    </location>
</feature>
<dbReference type="AlphaFoldDB" id="A0A0B1SM05"/>
<protein>
    <submittedName>
        <fullName evidence="1">Uncharacterized protein</fullName>
    </submittedName>
</protein>
<accession>A0A0B1SM05</accession>
<organism evidence="1 2">
    <name type="scientific">Oesophagostomum dentatum</name>
    <name type="common">Nodular worm</name>
    <dbReference type="NCBI Taxonomy" id="61180"/>
    <lineage>
        <taxon>Eukaryota</taxon>
        <taxon>Metazoa</taxon>
        <taxon>Ecdysozoa</taxon>
        <taxon>Nematoda</taxon>
        <taxon>Chromadorea</taxon>
        <taxon>Rhabditida</taxon>
        <taxon>Rhabditina</taxon>
        <taxon>Rhabditomorpha</taxon>
        <taxon>Strongyloidea</taxon>
        <taxon>Strongylidae</taxon>
        <taxon>Oesophagostomum</taxon>
    </lineage>
</organism>
<gene>
    <name evidence="1" type="ORF">OESDEN_16074</name>
</gene>
<dbReference type="Proteomes" id="UP000053660">
    <property type="component" value="Unassembled WGS sequence"/>
</dbReference>